<evidence type="ECO:0000259" key="2">
    <source>
        <dbReference type="PROSITE" id="PS50181"/>
    </source>
</evidence>
<sequence length="560" mass="64534">MSDYLPEEVVLEILHRLPVKSLIQFRCVSKSWNSIITSSVFINSHLTRSLSLPSNSNNLIVRHCVDRPYVEHYKLIDDNSDSFDQIQSIEFPLTSRRIDHFVLIGSANGLFSLHEHERFILWNPSIRKFITLPKPCITVKTHGKVTCRLAFGFDPRTNDYKVVRIAFPKRTDMSEEAKPPLIEIYSLNEGSWRITSAPFPPGIGFSDWCRPAASLNGAVHFAVYDKYKPSCQLVLSFHLGDEVFRLISLPNGAFWWSDVHTLVIGGSLSLICYDTHKNTVNKCCSIWVMKEYGVVDSWTKQFTINLNGGKIIRVLGLQGNGNILVEAKEPFGWELSSYDPKSEQVKNLGICGRPYYFCVDNYMENLVLLNRPNDTVSERRVSTKRKCRLTSDEEERELQKTRHLLQEVIQEEERECQFLQKIVQYHEAIIHQQETMLMTLQEAMTCDERVCQRQEAFLCKQVTILQQQMEKMVTLISKMEKMVFIIQELRGQAEVETILQQQMEKMTFLKSQLERMDTIKSKVLFLIQQFRGQAGDMFSGAGDQSLTQVQQRSSSAGQEM</sequence>
<evidence type="ECO:0000256" key="1">
    <source>
        <dbReference type="SAM" id="Coils"/>
    </source>
</evidence>
<keyword evidence="4" id="KW-1185">Reference proteome</keyword>
<dbReference type="CDD" id="cd22157">
    <property type="entry name" value="F-box_AtFBW1-like"/>
    <property type="match status" value="1"/>
</dbReference>
<dbReference type="InterPro" id="IPR050796">
    <property type="entry name" value="SCF_F-box_component"/>
</dbReference>
<evidence type="ECO:0000313" key="4">
    <source>
        <dbReference type="Proteomes" id="UP001324115"/>
    </source>
</evidence>
<feature type="domain" description="F-box" evidence="2">
    <location>
        <begin position="1"/>
        <end position="50"/>
    </location>
</feature>
<dbReference type="PROSITE" id="PS50181">
    <property type="entry name" value="FBOX"/>
    <property type="match status" value="1"/>
</dbReference>
<reference evidence="3 4" key="1">
    <citation type="journal article" date="2023" name="G3 (Bethesda)">
        <title>A haplotype-resolved chromosome-scale genome for Quercus rubra L. provides insights into the genetics of adaptive traits for red oak species.</title>
        <authorList>
            <person name="Kapoor B."/>
            <person name="Jenkins J."/>
            <person name="Schmutz J."/>
            <person name="Zhebentyayeva T."/>
            <person name="Kuelheim C."/>
            <person name="Coggeshall M."/>
            <person name="Heim C."/>
            <person name="Lasky J.R."/>
            <person name="Leites L."/>
            <person name="Islam-Faridi N."/>
            <person name="Romero-Severson J."/>
            <person name="DeLeo V.L."/>
            <person name="Lucas S.M."/>
            <person name="Lazic D."/>
            <person name="Gailing O."/>
            <person name="Carlson J."/>
            <person name="Staton M."/>
        </authorList>
    </citation>
    <scope>NUCLEOTIDE SEQUENCE [LARGE SCALE GENOMIC DNA]</scope>
    <source>
        <strain evidence="3">Pseudo-F2</strain>
    </source>
</reference>
<dbReference type="InterPro" id="IPR017451">
    <property type="entry name" value="F-box-assoc_interact_dom"/>
</dbReference>
<dbReference type="NCBIfam" id="TIGR01640">
    <property type="entry name" value="F_box_assoc_1"/>
    <property type="match status" value="1"/>
</dbReference>
<evidence type="ECO:0000313" key="3">
    <source>
        <dbReference type="EMBL" id="KAK4552362.1"/>
    </source>
</evidence>
<keyword evidence="1" id="KW-0175">Coiled coil</keyword>
<dbReference type="Pfam" id="PF00646">
    <property type="entry name" value="F-box"/>
    <property type="match status" value="1"/>
</dbReference>
<dbReference type="Proteomes" id="UP001324115">
    <property type="component" value="Unassembled WGS sequence"/>
</dbReference>
<dbReference type="Gene3D" id="1.20.1280.50">
    <property type="match status" value="1"/>
</dbReference>
<dbReference type="InterPro" id="IPR013187">
    <property type="entry name" value="F-box-assoc_dom_typ3"/>
</dbReference>
<dbReference type="SMART" id="SM00256">
    <property type="entry name" value="FBOX"/>
    <property type="match status" value="1"/>
</dbReference>
<dbReference type="SUPFAM" id="SSF81383">
    <property type="entry name" value="F-box domain"/>
    <property type="match status" value="1"/>
</dbReference>
<name>A0AAN7DW13_QUERU</name>
<proteinExistence type="predicted"/>
<organism evidence="3 4">
    <name type="scientific">Quercus rubra</name>
    <name type="common">Northern red oak</name>
    <name type="synonym">Quercus borealis</name>
    <dbReference type="NCBI Taxonomy" id="3512"/>
    <lineage>
        <taxon>Eukaryota</taxon>
        <taxon>Viridiplantae</taxon>
        <taxon>Streptophyta</taxon>
        <taxon>Embryophyta</taxon>
        <taxon>Tracheophyta</taxon>
        <taxon>Spermatophyta</taxon>
        <taxon>Magnoliopsida</taxon>
        <taxon>eudicotyledons</taxon>
        <taxon>Gunneridae</taxon>
        <taxon>Pentapetalae</taxon>
        <taxon>rosids</taxon>
        <taxon>fabids</taxon>
        <taxon>Fagales</taxon>
        <taxon>Fagaceae</taxon>
        <taxon>Quercus</taxon>
    </lineage>
</organism>
<comment type="caution">
    <text evidence="3">The sequence shown here is derived from an EMBL/GenBank/DDBJ whole genome shotgun (WGS) entry which is preliminary data.</text>
</comment>
<dbReference type="PANTHER" id="PTHR31672:SF13">
    <property type="entry name" value="F-BOX PROTEIN CPR30-LIKE"/>
    <property type="match status" value="1"/>
</dbReference>
<accession>A0AAN7DW13</accession>
<dbReference type="Pfam" id="PF08268">
    <property type="entry name" value="FBA_3"/>
    <property type="match status" value="1"/>
</dbReference>
<gene>
    <name evidence="3" type="ORF">RGQ29_032116</name>
</gene>
<dbReference type="AlphaFoldDB" id="A0AAN7DW13"/>
<dbReference type="PANTHER" id="PTHR31672">
    <property type="entry name" value="BNACNNG10540D PROTEIN"/>
    <property type="match status" value="1"/>
</dbReference>
<protein>
    <recommendedName>
        <fullName evidence="2">F-box domain-containing protein</fullName>
    </recommendedName>
</protein>
<dbReference type="InterPro" id="IPR036047">
    <property type="entry name" value="F-box-like_dom_sf"/>
</dbReference>
<dbReference type="InterPro" id="IPR001810">
    <property type="entry name" value="F-box_dom"/>
</dbReference>
<feature type="coiled-coil region" evidence="1">
    <location>
        <begin position="391"/>
        <end position="422"/>
    </location>
</feature>
<dbReference type="EMBL" id="JAXUIC010000025">
    <property type="protein sequence ID" value="KAK4552362.1"/>
    <property type="molecule type" value="Genomic_DNA"/>
</dbReference>